<reference evidence="2" key="1">
    <citation type="journal article" date="2020" name="Nature">
        <title>Giant virus diversity and host interactions through global metagenomics.</title>
        <authorList>
            <person name="Schulz F."/>
            <person name="Roux S."/>
            <person name="Paez-Espino D."/>
            <person name="Jungbluth S."/>
            <person name="Walsh D.A."/>
            <person name="Denef V.J."/>
            <person name="McMahon K.D."/>
            <person name="Konstantinidis K.T."/>
            <person name="Eloe-Fadrosh E.A."/>
            <person name="Kyrpides N.C."/>
            <person name="Woyke T."/>
        </authorList>
    </citation>
    <scope>NUCLEOTIDE SEQUENCE</scope>
    <source>
        <strain evidence="2">GVMAG-M-3300014204-73</strain>
    </source>
</reference>
<protein>
    <submittedName>
        <fullName evidence="2">Uncharacterized protein</fullName>
    </submittedName>
</protein>
<keyword evidence="1" id="KW-0175">Coiled coil</keyword>
<dbReference type="AlphaFoldDB" id="A0A6C0BMR6"/>
<accession>A0A6C0BMR6</accession>
<proteinExistence type="predicted"/>
<organism evidence="2">
    <name type="scientific">viral metagenome</name>
    <dbReference type="NCBI Taxonomy" id="1070528"/>
    <lineage>
        <taxon>unclassified sequences</taxon>
        <taxon>metagenomes</taxon>
        <taxon>organismal metagenomes</taxon>
    </lineage>
</organism>
<sequence length="156" mass="17689">MATSMTSSMPPPSTSRKCIRRISIPVADPDALLKQKLARVAELQRGLKILKDRMSASKRELINYFQQTPTLKNSKYVVDDYTIRYVEKKNSDGISQKLIASGLTNYFRSRGITDVSREVTAALNMIKDQRKSRTIPEIEIRSQSAHGKIENEIESE</sequence>
<name>A0A6C0BMR6_9ZZZZ</name>
<evidence type="ECO:0000256" key="1">
    <source>
        <dbReference type="SAM" id="Coils"/>
    </source>
</evidence>
<dbReference type="EMBL" id="MN739182">
    <property type="protein sequence ID" value="QHS92583.1"/>
    <property type="molecule type" value="Genomic_DNA"/>
</dbReference>
<feature type="coiled-coil region" evidence="1">
    <location>
        <begin position="33"/>
        <end position="60"/>
    </location>
</feature>
<evidence type="ECO:0000313" key="2">
    <source>
        <dbReference type="EMBL" id="QHS92583.1"/>
    </source>
</evidence>